<reference evidence="3" key="1">
    <citation type="journal article" date="2014" name="Int. J. Syst. Evol. Microbiol.">
        <title>Complete genome sequence of Corynebacterium casei LMG S-19264T (=DSM 44701T), isolated from a smear-ripened cheese.</title>
        <authorList>
            <consortium name="US DOE Joint Genome Institute (JGI-PGF)"/>
            <person name="Walter F."/>
            <person name="Albersmeier A."/>
            <person name="Kalinowski J."/>
            <person name="Ruckert C."/>
        </authorList>
    </citation>
    <scope>NUCLEOTIDE SEQUENCE</scope>
    <source>
        <strain evidence="3">CGMCC 1.3617</strain>
    </source>
</reference>
<accession>A0A917K6W3</accession>
<evidence type="ECO:0000313" key="4">
    <source>
        <dbReference type="Proteomes" id="UP000661507"/>
    </source>
</evidence>
<keyword evidence="4" id="KW-1185">Reference proteome</keyword>
<dbReference type="RefSeq" id="WP_229681092.1">
    <property type="nucleotide sequence ID" value="NZ_BMKW01000002.1"/>
</dbReference>
<gene>
    <name evidence="3" type="ORF">GCM10011320_07300</name>
</gene>
<evidence type="ECO:0000259" key="2">
    <source>
        <dbReference type="Pfam" id="PF00561"/>
    </source>
</evidence>
<dbReference type="AlphaFoldDB" id="A0A917K6W3"/>
<dbReference type="InterPro" id="IPR029058">
    <property type="entry name" value="AB_hydrolase_fold"/>
</dbReference>
<dbReference type="SUPFAM" id="SSF53474">
    <property type="entry name" value="alpha/beta-Hydrolases"/>
    <property type="match status" value="1"/>
</dbReference>
<name>A0A917K6W3_9PROT</name>
<dbReference type="Pfam" id="PF00561">
    <property type="entry name" value="Abhydrolase_1"/>
    <property type="match status" value="1"/>
</dbReference>
<evidence type="ECO:0000256" key="1">
    <source>
        <dbReference type="ARBA" id="ARBA00022801"/>
    </source>
</evidence>
<dbReference type="InterPro" id="IPR000073">
    <property type="entry name" value="AB_hydrolase_1"/>
</dbReference>
<dbReference type="PANTHER" id="PTHR43329">
    <property type="entry name" value="EPOXIDE HYDROLASE"/>
    <property type="match status" value="1"/>
</dbReference>
<feature type="domain" description="AB hydrolase-1" evidence="2">
    <location>
        <begin position="25"/>
        <end position="278"/>
    </location>
</feature>
<keyword evidence="1 3" id="KW-0378">Hydrolase</keyword>
<proteinExistence type="predicted"/>
<comment type="caution">
    <text evidence="3">The sequence shown here is derived from an EMBL/GenBank/DDBJ whole genome shotgun (WGS) entry which is preliminary data.</text>
</comment>
<dbReference type="Gene3D" id="3.40.50.1820">
    <property type="entry name" value="alpha/beta hydrolase"/>
    <property type="match status" value="1"/>
</dbReference>
<reference evidence="3" key="2">
    <citation type="submission" date="2020-09" db="EMBL/GenBank/DDBJ databases">
        <authorList>
            <person name="Sun Q."/>
            <person name="Zhou Y."/>
        </authorList>
    </citation>
    <scope>NUCLEOTIDE SEQUENCE</scope>
    <source>
        <strain evidence="3">CGMCC 1.3617</strain>
    </source>
</reference>
<sequence length="300" mass="32785">MSHVMVTAGALDVAVELHGPEDGQPVVLLHGFPDDVRTWDGVAPPLAAAGYRVVVPYLRGYGPTRYRDPATPRSGQQAALGADLLALMDALGIGQALLAGYDWGGRAACIVAALWPERVRGLVSATGYNIQDIARSTEPREPERELRYWYQWYLHTERGVAGLTANRAAFCRLLWKMWSPTYPMTDAEYAVTAASFDNPDFVATVVQSYRHRHKAAAGDPALEGIEARLAAQPPITVPTVVLHGAEDGVDPPANSENETRRFLGRYRREVIAGAGHFLPREAPQPWVVALRELRGPSSRS</sequence>
<dbReference type="PRINTS" id="PR00412">
    <property type="entry name" value="EPOXHYDRLASE"/>
</dbReference>
<dbReference type="EMBL" id="BMKW01000002">
    <property type="protein sequence ID" value="GGJ02966.1"/>
    <property type="molecule type" value="Genomic_DNA"/>
</dbReference>
<dbReference type="InterPro" id="IPR000639">
    <property type="entry name" value="Epox_hydrolase-like"/>
</dbReference>
<dbReference type="GO" id="GO:0016787">
    <property type="term" value="F:hydrolase activity"/>
    <property type="evidence" value="ECO:0007669"/>
    <property type="project" value="UniProtKB-KW"/>
</dbReference>
<protein>
    <submittedName>
        <fullName evidence="3">Alpha/beta hydrolase</fullName>
    </submittedName>
</protein>
<dbReference type="Proteomes" id="UP000661507">
    <property type="component" value="Unassembled WGS sequence"/>
</dbReference>
<organism evidence="3 4">
    <name type="scientific">Neoroseomonas lacus</name>
    <dbReference type="NCBI Taxonomy" id="287609"/>
    <lineage>
        <taxon>Bacteria</taxon>
        <taxon>Pseudomonadati</taxon>
        <taxon>Pseudomonadota</taxon>
        <taxon>Alphaproteobacteria</taxon>
        <taxon>Acetobacterales</taxon>
        <taxon>Acetobacteraceae</taxon>
        <taxon>Neoroseomonas</taxon>
    </lineage>
</organism>
<evidence type="ECO:0000313" key="3">
    <source>
        <dbReference type="EMBL" id="GGJ02966.1"/>
    </source>
</evidence>